<gene>
    <name evidence="2" type="ORF">Vau01_054240</name>
</gene>
<dbReference type="Proteomes" id="UP000612585">
    <property type="component" value="Unassembled WGS sequence"/>
</dbReference>
<dbReference type="InterPro" id="IPR036388">
    <property type="entry name" value="WH-like_DNA-bd_sf"/>
</dbReference>
<dbReference type="InterPro" id="IPR001845">
    <property type="entry name" value="HTH_ArsR_DNA-bd_dom"/>
</dbReference>
<dbReference type="InterPro" id="IPR011991">
    <property type="entry name" value="ArsR-like_HTH"/>
</dbReference>
<evidence type="ECO:0000313" key="3">
    <source>
        <dbReference type="Proteomes" id="UP000612585"/>
    </source>
</evidence>
<dbReference type="RefSeq" id="WP_203997810.1">
    <property type="nucleotide sequence ID" value="NZ_BOPG01000033.1"/>
</dbReference>
<dbReference type="Pfam" id="PF12840">
    <property type="entry name" value="HTH_20"/>
    <property type="match status" value="1"/>
</dbReference>
<organism evidence="2 3">
    <name type="scientific">Virgisporangium aurantiacum</name>
    <dbReference type="NCBI Taxonomy" id="175570"/>
    <lineage>
        <taxon>Bacteria</taxon>
        <taxon>Bacillati</taxon>
        <taxon>Actinomycetota</taxon>
        <taxon>Actinomycetes</taxon>
        <taxon>Micromonosporales</taxon>
        <taxon>Micromonosporaceae</taxon>
        <taxon>Virgisporangium</taxon>
    </lineage>
</organism>
<dbReference type="SMART" id="SM00418">
    <property type="entry name" value="HTH_ARSR"/>
    <property type="match status" value="1"/>
</dbReference>
<dbReference type="SUPFAM" id="SSF46785">
    <property type="entry name" value="Winged helix' DNA-binding domain"/>
    <property type="match status" value="1"/>
</dbReference>
<evidence type="ECO:0000313" key="2">
    <source>
        <dbReference type="EMBL" id="GIJ57908.1"/>
    </source>
</evidence>
<dbReference type="AlphaFoldDB" id="A0A8J3ZAU5"/>
<name>A0A8J3ZAU5_9ACTN</name>
<evidence type="ECO:0000259" key="1">
    <source>
        <dbReference type="SMART" id="SM00418"/>
    </source>
</evidence>
<reference evidence="2" key="1">
    <citation type="submission" date="2021-01" db="EMBL/GenBank/DDBJ databases">
        <title>Whole genome shotgun sequence of Virgisporangium aurantiacum NBRC 16421.</title>
        <authorList>
            <person name="Komaki H."/>
            <person name="Tamura T."/>
        </authorList>
    </citation>
    <scope>NUCLEOTIDE SEQUENCE</scope>
    <source>
        <strain evidence="2">NBRC 16421</strain>
    </source>
</reference>
<dbReference type="EMBL" id="BOPG01000033">
    <property type="protein sequence ID" value="GIJ57908.1"/>
    <property type="molecule type" value="Genomic_DNA"/>
</dbReference>
<dbReference type="CDD" id="cd00090">
    <property type="entry name" value="HTH_ARSR"/>
    <property type="match status" value="1"/>
</dbReference>
<dbReference type="InterPro" id="IPR036390">
    <property type="entry name" value="WH_DNA-bd_sf"/>
</dbReference>
<protein>
    <submittedName>
        <fullName evidence="2">Transcriptional regulator</fullName>
    </submittedName>
</protein>
<proteinExistence type="predicted"/>
<comment type="caution">
    <text evidence="2">The sequence shown here is derived from an EMBL/GenBank/DDBJ whole genome shotgun (WGS) entry which is preliminary data.</text>
</comment>
<keyword evidence="3" id="KW-1185">Reference proteome</keyword>
<dbReference type="PROSITE" id="PS51257">
    <property type="entry name" value="PROKAR_LIPOPROTEIN"/>
    <property type="match status" value="1"/>
</dbReference>
<dbReference type="Gene3D" id="1.10.10.10">
    <property type="entry name" value="Winged helix-like DNA-binding domain superfamily/Winged helix DNA-binding domain"/>
    <property type="match status" value="1"/>
</dbReference>
<sequence>MRVTDPRAMRALAHPLRLDLIEALTVLGPATAAACARHLGSTQALCSFHLRQLAKYGFVEQAADSGDRRERPWRLTDIEQSWGHENAEHLDRVFLQREADKMLSWVDRSKTEPDTWRQAAFAGGATLPVTADELADIATQLRAVLAPYVDRLTDHERRPAGARSVRIMLAGTPQHPLEERDDA</sequence>
<feature type="domain" description="HTH arsR-type" evidence="1">
    <location>
        <begin position="7"/>
        <end position="88"/>
    </location>
</feature>
<dbReference type="GO" id="GO:0003700">
    <property type="term" value="F:DNA-binding transcription factor activity"/>
    <property type="evidence" value="ECO:0007669"/>
    <property type="project" value="InterPro"/>
</dbReference>
<accession>A0A8J3ZAU5</accession>